<reference evidence="5 6" key="1">
    <citation type="submission" date="2017-04" db="EMBL/GenBank/DDBJ databases">
        <authorList>
            <person name="Afonso C.L."/>
            <person name="Miller P.J."/>
            <person name="Scott M.A."/>
            <person name="Spackman E."/>
            <person name="Goraichik I."/>
            <person name="Dimitrov K.M."/>
            <person name="Suarez D.L."/>
            <person name="Swayne D.E."/>
        </authorList>
    </citation>
    <scope>NUCLEOTIDE SEQUENCE [LARGE SCALE GENOMIC DNA]</scope>
    <source>
        <strain evidence="5 6">DSM 12816</strain>
    </source>
</reference>
<dbReference type="EMBL" id="FWXW01000001">
    <property type="protein sequence ID" value="SMC36358.1"/>
    <property type="molecule type" value="Genomic_DNA"/>
</dbReference>
<organism evidence="5 6">
    <name type="scientific">Papillibacter cinnamivorans DSM 12816</name>
    <dbReference type="NCBI Taxonomy" id="1122930"/>
    <lineage>
        <taxon>Bacteria</taxon>
        <taxon>Bacillati</taxon>
        <taxon>Bacillota</taxon>
        <taxon>Clostridia</taxon>
        <taxon>Eubacteriales</taxon>
        <taxon>Oscillospiraceae</taxon>
        <taxon>Papillibacter</taxon>
    </lineage>
</organism>
<keyword evidence="6" id="KW-1185">Reference proteome</keyword>
<evidence type="ECO:0000313" key="5">
    <source>
        <dbReference type="EMBL" id="SMC36358.1"/>
    </source>
</evidence>
<keyword evidence="3" id="KW-0479">Metal-binding</keyword>
<sequence length="336" mass="37994">MSDKINWEYIKEFNDSIRTIWMPFGLPEIIDPSHSRFSNGVDIQPAWKIPPKIAISTTITGAMFSSRGNPNHPMTLEEISKSAREACEAGSPIVHIHVRDENGYNVLDPEKFHKVIDPLKRDFPDTVFDGCMCALDSAEWPHMESFLKEGLLEVTPINTVAVLYGDTLFAKPPYSMIEKTKICQDCGVKPQIAIYTDADVDNADRFLIKPGLLQKPYHWIILAAVPGCSPMQNPRQMVEGLMRTYNNIMDIDDTASVMVCAAGRASSYLATFAMLMGLHIRVGMEDTVWKWPHKDDKIVNNAEHFKLFKTMAGMLGREVMTPDEYRRMIGLPVRKK</sequence>
<dbReference type="Pfam" id="PF05853">
    <property type="entry name" value="BKACE"/>
    <property type="match status" value="1"/>
</dbReference>
<dbReference type="PANTHER" id="PTHR37418:SF2">
    <property type="entry name" value="3-KETO-5-AMINOHEXANOATE CLEAVAGE ENZYME"/>
    <property type="match status" value="1"/>
</dbReference>
<evidence type="ECO:0000256" key="4">
    <source>
        <dbReference type="ARBA" id="ARBA00022833"/>
    </source>
</evidence>
<dbReference type="GO" id="GO:0043720">
    <property type="term" value="F:3-keto-5-aminohexanoate cleavage activity"/>
    <property type="evidence" value="ECO:0007669"/>
    <property type="project" value="InterPro"/>
</dbReference>
<evidence type="ECO:0000256" key="2">
    <source>
        <dbReference type="ARBA" id="ARBA00022679"/>
    </source>
</evidence>
<keyword evidence="2" id="KW-0808">Transferase</keyword>
<name>A0A1W1YKU8_9FIRM</name>
<dbReference type="RefSeq" id="WP_084233122.1">
    <property type="nucleotide sequence ID" value="NZ_FWXW01000001.1"/>
</dbReference>
<dbReference type="GO" id="GO:0046872">
    <property type="term" value="F:metal ion binding"/>
    <property type="evidence" value="ECO:0007669"/>
    <property type="project" value="UniProtKB-KW"/>
</dbReference>
<evidence type="ECO:0000256" key="1">
    <source>
        <dbReference type="ARBA" id="ARBA00001947"/>
    </source>
</evidence>
<dbReference type="STRING" id="1122930.SAMN02745168_0480"/>
<dbReference type="OrthoDB" id="63399at2"/>
<dbReference type="Gene3D" id="3.20.20.70">
    <property type="entry name" value="Aldolase class I"/>
    <property type="match status" value="1"/>
</dbReference>
<dbReference type="PANTHER" id="PTHR37418">
    <property type="entry name" value="3-KETO-5-AMINOHEXANOATE CLEAVAGE ENZYME-RELATED"/>
    <property type="match status" value="1"/>
</dbReference>
<gene>
    <name evidence="5" type="ORF">SAMN02745168_0480</name>
</gene>
<comment type="cofactor">
    <cofactor evidence="1">
        <name>Zn(2+)</name>
        <dbReference type="ChEBI" id="CHEBI:29105"/>
    </cofactor>
</comment>
<dbReference type="AlphaFoldDB" id="A0A1W1YKU8"/>
<accession>A0A1W1YKU8</accession>
<dbReference type="InterPro" id="IPR013785">
    <property type="entry name" value="Aldolase_TIM"/>
</dbReference>
<evidence type="ECO:0000313" key="6">
    <source>
        <dbReference type="Proteomes" id="UP000192790"/>
    </source>
</evidence>
<protein>
    <submittedName>
        <fullName evidence="5">3-keto-5-aminohexanoate cleavage enzyme</fullName>
    </submittedName>
</protein>
<dbReference type="InterPro" id="IPR008567">
    <property type="entry name" value="BKACE"/>
</dbReference>
<keyword evidence="4" id="KW-0862">Zinc</keyword>
<dbReference type="Proteomes" id="UP000192790">
    <property type="component" value="Unassembled WGS sequence"/>
</dbReference>
<evidence type="ECO:0000256" key="3">
    <source>
        <dbReference type="ARBA" id="ARBA00022723"/>
    </source>
</evidence>
<proteinExistence type="predicted"/>